<evidence type="ECO:0000313" key="3">
    <source>
        <dbReference type="EMBL" id="CBN77542.1"/>
    </source>
</evidence>
<feature type="compositionally biased region" description="Basic residues" evidence="1">
    <location>
        <begin position="367"/>
        <end position="376"/>
    </location>
</feature>
<dbReference type="AlphaFoldDB" id="D8LMD2"/>
<dbReference type="EMBL" id="FN648596">
    <property type="protein sequence ID" value="CBN77542.1"/>
    <property type="molecule type" value="Genomic_DNA"/>
</dbReference>
<dbReference type="InParanoid" id="D8LMD2"/>
<dbReference type="Proteomes" id="UP000002630">
    <property type="component" value="Linkage Group LG03"/>
</dbReference>
<evidence type="ECO:0000256" key="2">
    <source>
        <dbReference type="SAM" id="Phobius"/>
    </source>
</evidence>
<keyword evidence="2" id="KW-1133">Transmembrane helix</keyword>
<reference evidence="3 4" key="1">
    <citation type="journal article" date="2010" name="Nature">
        <title>The Ectocarpus genome and the independent evolution of multicellularity in brown algae.</title>
        <authorList>
            <person name="Cock J.M."/>
            <person name="Sterck L."/>
            <person name="Rouze P."/>
            <person name="Scornet D."/>
            <person name="Allen A.E."/>
            <person name="Amoutzias G."/>
            <person name="Anthouard V."/>
            <person name="Artiguenave F."/>
            <person name="Aury J.M."/>
            <person name="Badger J.H."/>
            <person name="Beszteri B."/>
            <person name="Billiau K."/>
            <person name="Bonnet E."/>
            <person name="Bothwell J.H."/>
            <person name="Bowler C."/>
            <person name="Boyen C."/>
            <person name="Brownlee C."/>
            <person name="Carrano C.J."/>
            <person name="Charrier B."/>
            <person name="Cho G.Y."/>
            <person name="Coelho S.M."/>
            <person name="Collen J."/>
            <person name="Corre E."/>
            <person name="Da Silva C."/>
            <person name="Delage L."/>
            <person name="Delaroque N."/>
            <person name="Dittami S.M."/>
            <person name="Doulbeau S."/>
            <person name="Elias M."/>
            <person name="Farnham G."/>
            <person name="Gachon C.M."/>
            <person name="Gschloessl B."/>
            <person name="Heesch S."/>
            <person name="Jabbari K."/>
            <person name="Jubin C."/>
            <person name="Kawai H."/>
            <person name="Kimura K."/>
            <person name="Kloareg B."/>
            <person name="Kupper F.C."/>
            <person name="Lang D."/>
            <person name="Le Bail A."/>
            <person name="Leblanc C."/>
            <person name="Lerouge P."/>
            <person name="Lohr M."/>
            <person name="Lopez P.J."/>
            <person name="Martens C."/>
            <person name="Maumus F."/>
            <person name="Michel G."/>
            <person name="Miranda-Saavedra D."/>
            <person name="Morales J."/>
            <person name="Moreau H."/>
            <person name="Motomura T."/>
            <person name="Nagasato C."/>
            <person name="Napoli C.A."/>
            <person name="Nelson D.R."/>
            <person name="Nyvall-Collen P."/>
            <person name="Peters A.F."/>
            <person name="Pommier C."/>
            <person name="Potin P."/>
            <person name="Poulain J."/>
            <person name="Quesneville H."/>
            <person name="Read B."/>
            <person name="Rensing S.A."/>
            <person name="Ritter A."/>
            <person name="Rousvoal S."/>
            <person name="Samanta M."/>
            <person name="Samson G."/>
            <person name="Schroeder D.C."/>
            <person name="Segurens B."/>
            <person name="Strittmatter M."/>
            <person name="Tonon T."/>
            <person name="Tregear J.W."/>
            <person name="Valentin K."/>
            <person name="von Dassow P."/>
            <person name="Yamagishi T."/>
            <person name="Van de Peer Y."/>
            <person name="Wincker P."/>
        </authorList>
    </citation>
    <scope>NUCLEOTIDE SEQUENCE [LARGE SCALE GENOMIC DNA]</scope>
    <source>
        <strain evidence="4">Ec32 / CCAP1310/4</strain>
    </source>
</reference>
<keyword evidence="2" id="KW-0472">Membrane</keyword>
<keyword evidence="4" id="KW-1185">Reference proteome</keyword>
<feature type="region of interest" description="Disordered" evidence="1">
    <location>
        <begin position="329"/>
        <end position="376"/>
    </location>
</feature>
<accession>D8LMD2</accession>
<feature type="transmembrane region" description="Helical" evidence="2">
    <location>
        <begin position="16"/>
        <end position="38"/>
    </location>
</feature>
<organism evidence="3 4">
    <name type="scientific">Ectocarpus siliculosus</name>
    <name type="common">Brown alga</name>
    <name type="synonym">Conferva siliculosa</name>
    <dbReference type="NCBI Taxonomy" id="2880"/>
    <lineage>
        <taxon>Eukaryota</taxon>
        <taxon>Sar</taxon>
        <taxon>Stramenopiles</taxon>
        <taxon>Ochrophyta</taxon>
        <taxon>PX clade</taxon>
        <taxon>Phaeophyceae</taxon>
        <taxon>Ectocarpales</taxon>
        <taxon>Ectocarpaceae</taxon>
        <taxon>Ectocarpus</taxon>
    </lineage>
</organism>
<dbReference type="EMBL" id="FN649728">
    <property type="protein sequence ID" value="CBN77542.1"/>
    <property type="molecule type" value="Genomic_DNA"/>
</dbReference>
<sequence length="376" mass="42258">MWRPDEVLPQHKRRAVALWTVLIGGIILYSSLILYQALGKRNNPSVSFEVSNTVYEYPDIWVCLYGEYGCDSWELEEECMESAQLTGWGNTSAVFYPGGEYEQTIPGVGMLTPEDGWCVEFETSTISQFLGQERNASYYLDYLLLDMYWYPGGTESDSNTCVVEGWEPHSEWMYVKLKDSGYPESGLVSTGIQVPYSCITNVSSSHSFTYVGMGVTIEERLGEEPVATNKALSVSTATHKDKVNAAIDKPYAQLSLQFQQEPNSLEVITENDPFDLAEMFGNVGGFWDLLMLVWPIFFVAASRQDPHLKPRNFKKSVAKGLEGLRIGELVTAGTRKDGSSNPEDEEEKPHWERKGRQAVVELDHPTSKKSVHRSPV</sequence>
<keyword evidence="2" id="KW-0812">Transmembrane</keyword>
<dbReference type="OrthoDB" id="10280399at2759"/>
<gene>
    <name evidence="3" type="ORF">Esi_0004_0119</name>
</gene>
<feature type="compositionally biased region" description="Basic and acidic residues" evidence="1">
    <location>
        <begin position="347"/>
        <end position="366"/>
    </location>
</feature>
<evidence type="ECO:0000313" key="4">
    <source>
        <dbReference type="Proteomes" id="UP000002630"/>
    </source>
</evidence>
<name>D8LMD2_ECTSI</name>
<protein>
    <submittedName>
        <fullName evidence="3">Uncharacterized protein</fullName>
    </submittedName>
</protein>
<proteinExistence type="predicted"/>
<evidence type="ECO:0000256" key="1">
    <source>
        <dbReference type="SAM" id="MobiDB-lite"/>
    </source>
</evidence>